<evidence type="ECO:0000256" key="7">
    <source>
        <dbReference type="ARBA" id="ARBA00023242"/>
    </source>
</evidence>
<dbReference type="InterPro" id="IPR011598">
    <property type="entry name" value="bHLH_dom"/>
</dbReference>
<evidence type="ECO:0000259" key="9">
    <source>
        <dbReference type="PROSITE" id="PS50888"/>
    </source>
</evidence>
<dbReference type="CDD" id="cd11463">
    <property type="entry name" value="bHLH-O_HES2"/>
    <property type="match status" value="1"/>
</dbReference>
<dbReference type="Gene3D" id="4.10.280.10">
    <property type="entry name" value="Helix-loop-helix DNA-binding domain"/>
    <property type="match status" value="1"/>
</dbReference>
<evidence type="ECO:0000313" key="11">
    <source>
        <dbReference type="Proteomes" id="UP000812440"/>
    </source>
</evidence>
<dbReference type="GO" id="GO:0003677">
    <property type="term" value="F:DNA binding"/>
    <property type="evidence" value="ECO:0007669"/>
    <property type="project" value="UniProtKB-KW"/>
</dbReference>
<dbReference type="AlphaFoldDB" id="A0A8T2IT11"/>
<evidence type="ECO:0000256" key="5">
    <source>
        <dbReference type="ARBA" id="ARBA00023125"/>
    </source>
</evidence>
<evidence type="ECO:0000313" key="10">
    <source>
        <dbReference type="EMBL" id="KAG8434230.1"/>
    </source>
</evidence>
<dbReference type="EMBL" id="JAACNH010000008">
    <property type="protein sequence ID" value="KAG8434230.1"/>
    <property type="molecule type" value="Genomic_DNA"/>
</dbReference>
<name>A0A8T2IT11_9PIPI</name>
<evidence type="ECO:0000256" key="6">
    <source>
        <dbReference type="ARBA" id="ARBA00023163"/>
    </source>
</evidence>
<organism evidence="10 11">
    <name type="scientific">Hymenochirus boettgeri</name>
    <name type="common">Congo dwarf clawed frog</name>
    <dbReference type="NCBI Taxonomy" id="247094"/>
    <lineage>
        <taxon>Eukaryota</taxon>
        <taxon>Metazoa</taxon>
        <taxon>Chordata</taxon>
        <taxon>Craniata</taxon>
        <taxon>Vertebrata</taxon>
        <taxon>Euteleostomi</taxon>
        <taxon>Amphibia</taxon>
        <taxon>Batrachia</taxon>
        <taxon>Anura</taxon>
        <taxon>Pipoidea</taxon>
        <taxon>Pipidae</taxon>
        <taxon>Pipinae</taxon>
        <taxon>Hymenochirus</taxon>
    </lineage>
</organism>
<accession>A0A8T2IT11</accession>
<comment type="caution">
    <text evidence="10">The sequence shown here is derived from an EMBL/GenBank/DDBJ whole genome shotgun (WGS) entry which is preliminary data.</text>
</comment>
<evidence type="ECO:0000256" key="4">
    <source>
        <dbReference type="ARBA" id="ARBA00023015"/>
    </source>
</evidence>
<dbReference type="SMART" id="SM00353">
    <property type="entry name" value="HLH"/>
    <property type="match status" value="1"/>
</dbReference>
<evidence type="ECO:0000256" key="8">
    <source>
        <dbReference type="SAM" id="MobiDB-lite"/>
    </source>
</evidence>
<keyword evidence="2" id="KW-0217">Developmental protein</keyword>
<evidence type="ECO:0000256" key="1">
    <source>
        <dbReference type="ARBA" id="ARBA00004123"/>
    </source>
</evidence>
<reference evidence="10" key="1">
    <citation type="thesis" date="2020" institute="ProQuest LLC" country="789 East Eisenhower Parkway, Ann Arbor, MI, USA">
        <title>Comparative Genomics and Chromosome Evolution.</title>
        <authorList>
            <person name="Mudd A.B."/>
        </authorList>
    </citation>
    <scope>NUCLEOTIDE SEQUENCE</scope>
    <source>
        <strain evidence="10">Female2</strain>
        <tissue evidence="10">Blood</tissue>
    </source>
</reference>
<gene>
    <name evidence="10" type="ORF">GDO86_012561</name>
</gene>
<dbReference type="PANTHER" id="PTHR10985">
    <property type="entry name" value="BASIC HELIX-LOOP-HELIX TRANSCRIPTION FACTOR, HES-RELATED"/>
    <property type="match status" value="1"/>
</dbReference>
<dbReference type="Pfam" id="PF00010">
    <property type="entry name" value="HLH"/>
    <property type="match status" value="1"/>
</dbReference>
<sequence length="193" mass="22111">MAPNVSLAESIQNYHFKQAKRNQEASELRKTLKPLMEKRRRARINESLNQLKTLILPLIGKDNSRYSKLEKADILEMTVRFLQDIPPVQTQNPADRYKEGYKDCIDRLSGILSKSNILNREASSSVLDHLQRSPELCCQDCHQSPRSKQHSPGIVFHVSPRQSQPVSPVHNHPPTQRSAPCPPQHNGAIWRPW</sequence>
<protein>
    <recommendedName>
        <fullName evidence="9">BHLH domain-containing protein</fullName>
    </recommendedName>
</protein>
<keyword evidence="7" id="KW-0539">Nucleus</keyword>
<keyword evidence="3" id="KW-0678">Repressor</keyword>
<feature type="region of interest" description="Disordered" evidence="8">
    <location>
        <begin position="158"/>
        <end position="186"/>
    </location>
</feature>
<dbReference type="PROSITE" id="PS50888">
    <property type="entry name" value="BHLH"/>
    <property type="match status" value="1"/>
</dbReference>
<evidence type="ECO:0000256" key="2">
    <source>
        <dbReference type="ARBA" id="ARBA00022473"/>
    </source>
</evidence>
<keyword evidence="5" id="KW-0238">DNA-binding</keyword>
<dbReference type="OrthoDB" id="6085656at2759"/>
<keyword evidence="4" id="KW-0805">Transcription regulation</keyword>
<dbReference type="InterPro" id="IPR036638">
    <property type="entry name" value="HLH_DNA-bd_sf"/>
</dbReference>
<proteinExistence type="predicted"/>
<dbReference type="GO" id="GO:0005634">
    <property type="term" value="C:nucleus"/>
    <property type="evidence" value="ECO:0007669"/>
    <property type="project" value="UniProtKB-SubCell"/>
</dbReference>
<keyword evidence="11" id="KW-1185">Reference proteome</keyword>
<dbReference type="GO" id="GO:0046983">
    <property type="term" value="F:protein dimerization activity"/>
    <property type="evidence" value="ECO:0007669"/>
    <property type="project" value="InterPro"/>
</dbReference>
<dbReference type="FunFam" id="4.10.280.10:FF:000009">
    <property type="entry name" value="Transcription factor HES-1"/>
    <property type="match status" value="1"/>
</dbReference>
<keyword evidence="6" id="KW-0804">Transcription</keyword>
<evidence type="ECO:0000256" key="3">
    <source>
        <dbReference type="ARBA" id="ARBA00022491"/>
    </source>
</evidence>
<dbReference type="GO" id="GO:0000122">
    <property type="term" value="P:negative regulation of transcription by RNA polymerase II"/>
    <property type="evidence" value="ECO:0007669"/>
    <property type="project" value="UniProtKB-ARBA"/>
</dbReference>
<comment type="subcellular location">
    <subcellularLocation>
        <location evidence="1">Nucleus</location>
    </subcellularLocation>
</comment>
<dbReference type="Proteomes" id="UP000812440">
    <property type="component" value="Chromosome 7"/>
</dbReference>
<feature type="domain" description="BHLH" evidence="9">
    <location>
        <begin position="28"/>
        <end position="85"/>
    </location>
</feature>
<dbReference type="SUPFAM" id="SSF47459">
    <property type="entry name" value="HLH, helix-loop-helix DNA-binding domain"/>
    <property type="match status" value="1"/>
</dbReference>
<dbReference type="InterPro" id="IPR050370">
    <property type="entry name" value="HES_HEY"/>
</dbReference>